<keyword evidence="1" id="KW-0472">Membrane</keyword>
<gene>
    <name evidence="2" type="ORF">BWX42_00790</name>
</gene>
<keyword evidence="1" id="KW-0812">Transmembrane</keyword>
<evidence type="ECO:0000313" key="2">
    <source>
        <dbReference type="EMBL" id="OOL80519.1"/>
    </source>
</evidence>
<name>A0A1S8KL91_9LACT</name>
<comment type="caution">
    <text evidence="2">The sequence shown here is derived from an EMBL/GenBank/DDBJ whole genome shotgun (WGS) entry which is preliminary data.</text>
</comment>
<protein>
    <recommendedName>
        <fullName evidence="4">ABC transporter permease</fullName>
    </recommendedName>
</protein>
<reference evidence="2 3" key="1">
    <citation type="submission" date="2017-01" db="EMBL/GenBank/DDBJ databases">
        <title>Complete Genome Sequence of Dolosigranulum pigrum isolated from a Patient with interstitial lung disease.</title>
        <authorList>
            <person name="Mukhopadhyay R."/>
            <person name="Joaquin J."/>
            <person name="Hogue R."/>
            <person name="Fitzgerald S."/>
            <person name="Jospin G."/>
            <person name="Eisen J.A."/>
            <person name="Chaturvedi V."/>
        </authorList>
    </citation>
    <scope>NUCLEOTIDE SEQUENCE [LARGE SCALE GENOMIC DNA]</scope>
    <source>
        <strain evidence="2 3">15S00348</strain>
    </source>
</reference>
<dbReference type="Proteomes" id="UP000190409">
    <property type="component" value="Unassembled WGS sequence"/>
</dbReference>
<evidence type="ECO:0000256" key="1">
    <source>
        <dbReference type="SAM" id="Phobius"/>
    </source>
</evidence>
<dbReference type="EMBL" id="MUYF01000003">
    <property type="protein sequence ID" value="OOL80519.1"/>
    <property type="molecule type" value="Genomic_DNA"/>
</dbReference>
<dbReference type="AlphaFoldDB" id="A0A1S8KL91"/>
<proteinExistence type="predicted"/>
<keyword evidence="1" id="KW-1133">Transmembrane helix</keyword>
<evidence type="ECO:0008006" key="4">
    <source>
        <dbReference type="Google" id="ProtNLM"/>
    </source>
</evidence>
<accession>A0A1S8KL91</accession>
<sequence>MKLSALWKDTFREVRGTLSRFLSIFAIIFLGVAFFAGLVATGPVMMETSDAYYKEHNLADMQVLSTGGLVDEDIERLEAVEHAVVEPGYMLDVLIGIIKRSDFLE</sequence>
<feature type="transmembrane region" description="Helical" evidence="1">
    <location>
        <begin position="21"/>
        <end position="40"/>
    </location>
</feature>
<organism evidence="2 3">
    <name type="scientific">Dolosigranulum pigrum</name>
    <dbReference type="NCBI Taxonomy" id="29394"/>
    <lineage>
        <taxon>Bacteria</taxon>
        <taxon>Bacillati</taxon>
        <taxon>Bacillota</taxon>
        <taxon>Bacilli</taxon>
        <taxon>Lactobacillales</taxon>
        <taxon>Carnobacteriaceae</taxon>
        <taxon>Dolosigranulum</taxon>
    </lineage>
</organism>
<evidence type="ECO:0000313" key="3">
    <source>
        <dbReference type="Proteomes" id="UP000190409"/>
    </source>
</evidence>